<dbReference type="AlphaFoldDB" id="A0A8S2T6Z4"/>
<feature type="non-terminal residue" evidence="1">
    <location>
        <position position="1"/>
    </location>
</feature>
<organism evidence="1 2">
    <name type="scientific">Rotaria magnacalcarata</name>
    <dbReference type="NCBI Taxonomy" id="392030"/>
    <lineage>
        <taxon>Eukaryota</taxon>
        <taxon>Metazoa</taxon>
        <taxon>Spiralia</taxon>
        <taxon>Gnathifera</taxon>
        <taxon>Rotifera</taxon>
        <taxon>Eurotatoria</taxon>
        <taxon>Bdelloidea</taxon>
        <taxon>Philodinida</taxon>
        <taxon>Philodinidae</taxon>
        <taxon>Rotaria</taxon>
    </lineage>
</organism>
<evidence type="ECO:0000313" key="1">
    <source>
        <dbReference type="EMBL" id="CAF4264453.1"/>
    </source>
</evidence>
<reference evidence="1" key="1">
    <citation type="submission" date="2021-02" db="EMBL/GenBank/DDBJ databases">
        <authorList>
            <person name="Nowell W R."/>
        </authorList>
    </citation>
    <scope>NUCLEOTIDE SEQUENCE</scope>
</reference>
<evidence type="ECO:0000313" key="2">
    <source>
        <dbReference type="Proteomes" id="UP000676336"/>
    </source>
</evidence>
<proteinExistence type="predicted"/>
<protein>
    <submittedName>
        <fullName evidence="1">Uncharacterized protein</fullName>
    </submittedName>
</protein>
<comment type="caution">
    <text evidence="1">The sequence shown here is derived from an EMBL/GenBank/DDBJ whole genome shotgun (WGS) entry which is preliminary data.</text>
</comment>
<feature type="non-terminal residue" evidence="1">
    <location>
        <position position="24"/>
    </location>
</feature>
<name>A0A8S2T6Z4_9BILA</name>
<dbReference type="Proteomes" id="UP000676336">
    <property type="component" value="Unassembled WGS sequence"/>
</dbReference>
<accession>A0A8S2T6Z4</accession>
<gene>
    <name evidence="1" type="ORF">SMN809_LOCUS24558</name>
</gene>
<sequence length="24" mass="3059">MVYFLFQLCREFWEGVRSMLIRSF</sequence>
<dbReference type="EMBL" id="CAJOBI010029415">
    <property type="protein sequence ID" value="CAF4264453.1"/>
    <property type="molecule type" value="Genomic_DNA"/>
</dbReference>